<sequence>MKIKTYTLDSFTNHPFSGNPAAVCQLKETLDELMMQQIAQEFNLSETAFLIPQDGYYDIRFFSPFKEIPLCGHATLASAKMLFTTKQMDEVAFKTIEGLMLKCYKRDNQVMMKFPLYETQPADAPKAMIDALGDINLIDVRHCRETNMLLIEMESAERLKELDPDFVALKKSHDSISGLIVTSSGDHIYDFYSRYFWPWSGGNEDPVTGAAHTVLAKYWGDKLAKVNMKAYQSSARGGYMELFIASADELQITSTAVVVHTGDFLLPD</sequence>
<reference evidence="3 4" key="1">
    <citation type="submission" date="2022-10" db="EMBL/GenBank/DDBJ databases">
        <title>Comparative genomics and taxonomic characterization of three novel marine species of genus Reichenbachiella exhibiting antioxidant and polysaccharide degradation activities.</title>
        <authorList>
            <person name="Muhammad N."/>
            <person name="Lee Y.-J."/>
            <person name="Ko J."/>
            <person name="Kim S.-G."/>
        </authorList>
    </citation>
    <scope>NUCLEOTIDE SEQUENCE [LARGE SCALE GENOMIC DNA]</scope>
    <source>
        <strain evidence="3 4">ABR2-5</strain>
    </source>
</reference>
<organism evidence="3 4">
    <name type="scientific">Reichenbachiella ulvae</name>
    <dbReference type="NCBI Taxonomy" id="2980104"/>
    <lineage>
        <taxon>Bacteria</taxon>
        <taxon>Pseudomonadati</taxon>
        <taxon>Bacteroidota</taxon>
        <taxon>Cytophagia</taxon>
        <taxon>Cytophagales</taxon>
        <taxon>Reichenbachiellaceae</taxon>
        <taxon>Reichenbachiella</taxon>
    </lineage>
</organism>
<evidence type="ECO:0000313" key="4">
    <source>
        <dbReference type="Proteomes" id="UP001300692"/>
    </source>
</evidence>
<name>A0ABT3CUH7_9BACT</name>
<dbReference type="Gene3D" id="3.10.310.10">
    <property type="entry name" value="Diaminopimelate Epimerase, Chain A, domain 1"/>
    <property type="match status" value="2"/>
</dbReference>
<dbReference type="EMBL" id="JAOYOD010000001">
    <property type="protein sequence ID" value="MCV9387214.1"/>
    <property type="molecule type" value="Genomic_DNA"/>
</dbReference>
<comment type="similarity">
    <text evidence="1">Belongs to the PhzF family.</text>
</comment>
<keyword evidence="4" id="KW-1185">Reference proteome</keyword>
<comment type="caution">
    <text evidence="3">The sequence shown here is derived from an EMBL/GenBank/DDBJ whole genome shotgun (WGS) entry which is preliminary data.</text>
</comment>
<keyword evidence="2" id="KW-0413">Isomerase</keyword>
<dbReference type="PIRSF" id="PIRSF016184">
    <property type="entry name" value="PhzC_PhzF"/>
    <property type="match status" value="1"/>
</dbReference>
<dbReference type="InterPro" id="IPR003719">
    <property type="entry name" value="Phenazine_PhzF-like"/>
</dbReference>
<dbReference type="Proteomes" id="UP001300692">
    <property type="component" value="Unassembled WGS sequence"/>
</dbReference>
<dbReference type="NCBIfam" id="TIGR00654">
    <property type="entry name" value="PhzF_family"/>
    <property type="match status" value="1"/>
</dbReference>
<dbReference type="SUPFAM" id="SSF54506">
    <property type="entry name" value="Diaminopimelate epimerase-like"/>
    <property type="match status" value="1"/>
</dbReference>
<gene>
    <name evidence="3" type="ORF">N7U62_11100</name>
</gene>
<dbReference type="Pfam" id="PF02567">
    <property type="entry name" value="PhzC-PhzF"/>
    <property type="match status" value="1"/>
</dbReference>
<evidence type="ECO:0000313" key="3">
    <source>
        <dbReference type="EMBL" id="MCV9387214.1"/>
    </source>
</evidence>
<proteinExistence type="inferred from homology"/>
<evidence type="ECO:0000256" key="2">
    <source>
        <dbReference type="ARBA" id="ARBA00023235"/>
    </source>
</evidence>
<dbReference type="PANTHER" id="PTHR13774">
    <property type="entry name" value="PHENAZINE BIOSYNTHESIS PROTEIN"/>
    <property type="match status" value="1"/>
</dbReference>
<dbReference type="RefSeq" id="WP_264138041.1">
    <property type="nucleotide sequence ID" value="NZ_JAOYOD010000001.1"/>
</dbReference>
<dbReference type="PANTHER" id="PTHR13774:SF17">
    <property type="entry name" value="PHENAZINE BIOSYNTHESIS-LIKE DOMAIN-CONTAINING PROTEIN"/>
    <property type="match status" value="1"/>
</dbReference>
<accession>A0ABT3CUH7</accession>
<evidence type="ECO:0000256" key="1">
    <source>
        <dbReference type="ARBA" id="ARBA00008270"/>
    </source>
</evidence>
<protein>
    <submittedName>
        <fullName evidence="3">PhzF family phenazine biosynthesis protein</fullName>
    </submittedName>
</protein>